<dbReference type="Proteomes" id="UP001620409">
    <property type="component" value="Unassembled WGS sequence"/>
</dbReference>
<dbReference type="Pfam" id="PF13166">
    <property type="entry name" value="AAA_13"/>
    <property type="match status" value="1"/>
</dbReference>
<dbReference type="RefSeq" id="WP_380014716.1">
    <property type="nucleotide sequence ID" value="NZ_JADIKI010000023.1"/>
</dbReference>
<evidence type="ECO:0000259" key="1">
    <source>
        <dbReference type="Pfam" id="PF13166"/>
    </source>
</evidence>
<proteinExistence type="predicted"/>
<name>A0ABW8IM32_9GAMM</name>
<organism evidence="2 3">
    <name type="scientific">Dyella humi</name>
    <dbReference type="NCBI Taxonomy" id="1770547"/>
    <lineage>
        <taxon>Bacteria</taxon>
        <taxon>Pseudomonadati</taxon>
        <taxon>Pseudomonadota</taxon>
        <taxon>Gammaproteobacteria</taxon>
        <taxon>Lysobacterales</taxon>
        <taxon>Rhodanobacteraceae</taxon>
        <taxon>Dyella</taxon>
    </lineage>
</organism>
<reference evidence="2 3" key="1">
    <citation type="submission" date="2020-10" db="EMBL/GenBank/DDBJ databases">
        <title>Phylogeny of dyella-like bacteria.</title>
        <authorList>
            <person name="Fu J."/>
        </authorList>
    </citation>
    <scope>NUCLEOTIDE SEQUENCE [LARGE SCALE GENOMIC DNA]</scope>
    <source>
        <strain evidence="2 3">DHG40</strain>
    </source>
</reference>
<evidence type="ECO:0000313" key="3">
    <source>
        <dbReference type="Proteomes" id="UP001620409"/>
    </source>
</evidence>
<protein>
    <submittedName>
        <fullName evidence="2">AAA family ATPase</fullName>
    </submittedName>
</protein>
<sequence length="149" mass="16366">MNDATDAAKHIRQLIKIDPYTATHLVADVQSVGAMQSQLLPEKVLSESLELALTPDSKKPSTVEKIQILSSIMSLHEEATSLLAARPTFTSTLKHLEENPAVERWIETGLELHAQPGSCEFCGNTVTQDRLALLGAHFSKDLVDHKKKV</sequence>
<comment type="caution">
    <text evidence="2">The sequence shown here is derived from an EMBL/GenBank/DDBJ whole genome shotgun (WGS) entry which is preliminary data.</text>
</comment>
<dbReference type="EMBL" id="JADIKI010000023">
    <property type="protein sequence ID" value="MFK2856281.1"/>
    <property type="molecule type" value="Genomic_DNA"/>
</dbReference>
<dbReference type="InterPro" id="IPR026866">
    <property type="entry name" value="CR006_AAA"/>
</dbReference>
<accession>A0ABW8IM32</accession>
<evidence type="ECO:0000313" key="2">
    <source>
        <dbReference type="EMBL" id="MFK2856281.1"/>
    </source>
</evidence>
<keyword evidence="3" id="KW-1185">Reference proteome</keyword>
<gene>
    <name evidence="2" type="ORF">ISP18_16875</name>
</gene>
<feature type="domain" description="Protein CR006 P-loop" evidence="1">
    <location>
        <begin position="24"/>
        <end position="146"/>
    </location>
</feature>